<dbReference type="Gene3D" id="3.40.50.150">
    <property type="entry name" value="Vaccinia Virus protein VP39"/>
    <property type="match status" value="1"/>
</dbReference>
<evidence type="ECO:0000313" key="15">
    <source>
        <dbReference type="EMBL" id="OAT81461.1"/>
    </source>
</evidence>
<protein>
    <recommendedName>
        <fullName evidence="3">16S rRNA (cytosine(967)-C(5))-methyltransferase</fullName>
        <ecNumber evidence="3">2.1.1.176</ecNumber>
    </recommendedName>
    <alternativeName>
        <fullName evidence="10">16S rRNA m5C967 methyltransferase</fullName>
    </alternativeName>
    <alternativeName>
        <fullName evidence="11">rRNA (cytosine-C(5)-)-methyltransferase RsmB</fullName>
    </alternativeName>
</protein>
<feature type="binding site" evidence="13">
    <location>
        <begin position="264"/>
        <end position="270"/>
    </location>
    <ligand>
        <name>S-adenosyl-L-methionine</name>
        <dbReference type="ChEBI" id="CHEBI:59789"/>
    </ligand>
</feature>
<evidence type="ECO:0000256" key="6">
    <source>
        <dbReference type="ARBA" id="ARBA00022603"/>
    </source>
</evidence>
<organism evidence="15 16">
    <name type="scientific">Desulfotomaculum copahuensis</name>
    <dbReference type="NCBI Taxonomy" id="1838280"/>
    <lineage>
        <taxon>Bacteria</taxon>
        <taxon>Bacillati</taxon>
        <taxon>Bacillota</taxon>
        <taxon>Clostridia</taxon>
        <taxon>Eubacteriales</taxon>
        <taxon>Desulfotomaculaceae</taxon>
        <taxon>Desulfotomaculum</taxon>
    </lineage>
</organism>
<dbReference type="InterPro" id="IPR023267">
    <property type="entry name" value="RCMT"/>
</dbReference>
<accession>A0A1B7LEE3</accession>
<dbReference type="CDD" id="cd02440">
    <property type="entry name" value="AdoMet_MTases"/>
    <property type="match status" value="1"/>
</dbReference>
<dbReference type="GO" id="GO:0005737">
    <property type="term" value="C:cytoplasm"/>
    <property type="evidence" value="ECO:0007669"/>
    <property type="project" value="UniProtKB-SubCell"/>
</dbReference>
<dbReference type="GO" id="GO:0008649">
    <property type="term" value="F:rRNA methyltransferase activity"/>
    <property type="evidence" value="ECO:0007669"/>
    <property type="project" value="InterPro"/>
</dbReference>
<dbReference type="Pfam" id="PF22458">
    <property type="entry name" value="RsmF-B_ferredox"/>
    <property type="match status" value="1"/>
</dbReference>
<feature type="binding site" evidence="13">
    <location>
        <position position="333"/>
    </location>
    <ligand>
        <name>S-adenosyl-L-methionine</name>
        <dbReference type="ChEBI" id="CHEBI:59789"/>
    </ligand>
</feature>
<keyword evidence="8 13" id="KW-0949">S-adenosyl-L-methionine</keyword>
<comment type="similarity">
    <text evidence="13">Belongs to the class I-like SAM-binding methyltransferase superfamily. RsmB/NOP family.</text>
</comment>
<dbReference type="GO" id="GO:0006355">
    <property type="term" value="P:regulation of DNA-templated transcription"/>
    <property type="evidence" value="ECO:0007669"/>
    <property type="project" value="InterPro"/>
</dbReference>
<sequence>MAGIDARELAWQVLLAVEEKNAYVNIALDRALERFHPGRLDRAFATQLVYGVLRSRNTLDWALEHFLRGRTLAGQTPPVRIILRLGAYQLMFMDRVPAPAACNESARLARRHGRPGTAGFVNGVLRSLARGLKEIPFPAWEEDPVAHLTVVHSHPRWLVHRWLAELGPAQTRELCRADNTPAPNTIRVNSLKTSREELAVKLKQAGLTVEYTRYAPEGLITGGFPSLHDFPPFEQGLFQAQDEASMLAGRALSPVPGALVLDLAAAPGGKTTHLAQLMGNRGEIVACDLHRHKLKLIADNCRRLGVTCVRTLEADARQLGERFARRAGYVLLDAPCSGLGVLRRRPDIRWRRTEDEIKTLALLQKEMLAAAARCVKPGGVLVYSTCTISRAENQEQVAAFLAAHPDFAAADLTAWLPSGLDRQGTFKQGYIQLLPHLHDTDGFFIARLHRKMD</sequence>
<comment type="subcellular location">
    <subcellularLocation>
        <location evidence="2">Cytoplasm</location>
    </subcellularLocation>
</comment>
<dbReference type="InterPro" id="IPR001678">
    <property type="entry name" value="MeTrfase_RsmB-F_NOP2_dom"/>
</dbReference>
<evidence type="ECO:0000256" key="12">
    <source>
        <dbReference type="ARBA" id="ARBA00047283"/>
    </source>
</evidence>
<evidence type="ECO:0000256" key="11">
    <source>
        <dbReference type="ARBA" id="ARBA00031088"/>
    </source>
</evidence>
<keyword evidence="9 13" id="KW-0694">RNA-binding</keyword>
<dbReference type="InterPro" id="IPR029063">
    <property type="entry name" value="SAM-dependent_MTases_sf"/>
</dbReference>
<keyword evidence="16" id="KW-1185">Reference proteome</keyword>
<dbReference type="Pfam" id="PF01189">
    <property type="entry name" value="Methyltr_RsmB-F"/>
    <property type="match status" value="1"/>
</dbReference>
<feature type="binding site" evidence="13">
    <location>
        <position position="315"/>
    </location>
    <ligand>
        <name>S-adenosyl-L-methionine</name>
        <dbReference type="ChEBI" id="CHEBI:59789"/>
    </ligand>
</feature>
<evidence type="ECO:0000256" key="8">
    <source>
        <dbReference type="ARBA" id="ARBA00022691"/>
    </source>
</evidence>
<dbReference type="Proteomes" id="UP000078532">
    <property type="component" value="Unassembled WGS sequence"/>
</dbReference>
<dbReference type="FunFam" id="3.40.50.150:FF:000257">
    <property type="entry name" value="16S rRNA methyltransferase"/>
    <property type="match status" value="1"/>
</dbReference>
<comment type="caution">
    <text evidence="15">The sequence shown here is derived from an EMBL/GenBank/DDBJ whole genome shotgun (WGS) entry which is preliminary data.</text>
</comment>
<dbReference type="OrthoDB" id="9810297at2"/>
<evidence type="ECO:0000313" key="16">
    <source>
        <dbReference type="Proteomes" id="UP000078532"/>
    </source>
</evidence>
<feature type="domain" description="SAM-dependent MTase RsmB/NOP-type" evidence="14">
    <location>
        <begin position="174"/>
        <end position="451"/>
    </location>
</feature>
<keyword evidence="5" id="KW-0698">rRNA processing</keyword>
<dbReference type="InterPro" id="IPR049560">
    <property type="entry name" value="MeTrfase_RsmB-F_NOP2_cat"/>
</dbReference>
<gene>
    <name evidence="15" type="ORF">A6M21_11140</name>
</gene>
<dbReference type="Gene3D" id="3.30.70.1170">
    <property type="entry name" value="Sun protein, domain 3"/>
    <property type="match status" value="1"/>
</dbReference>
<dbReference type="SUPFAM" id="SSF53335">
    <property type="entry name" value="S-adenosyl-L-methionine-dependent methyltransferases"/>
    <property type="match status" value="1"/>
</dbReference>
<dbReference type="PANTHER" id="PTHR22807">
    <property type="entry name" value="NOP2 YEAST -RELATED NOL1/NOP2/FMU SUN DOMAIN-CONTAINING"/>
    <property type="match status" value="1"/>
</dbReference>
<comment type="function">
    <text evidence="1">Specifically methylates the cytosine at position 967 (m5C967) of 16S rRNA.</text>
</comment>
<dbReference type="PRINTS" id="PR02008">
    <property type="entry name" value="RCMTFAMILY"/>
</dbReference>
<evidence type="ECO:0000256" key="3">
    <source>
        <dbReference type="ARBA" id="ARBA00012140"/>
    </source>
</evidence>
<feature type="binding site" evidence="13">
    <location>
        <position position="288"/>
    </location>
    <ligand>
        <name>S-adenosyl-L-methionine</name>
        <dbReference type="ChEBI" id="CHEBI:59789"/>
    </ligand>
</feature>
<comment type="catalytic activity">
    <reaction evidence="12">
        <text>cytidine(967) in 16S rRNA + S-adenosyl-L-methionine = 5-methylcytidine(967) in 16S rRNA + S-adenosyl-L-homocysteine + H(+)</text>
        <dbReference type="Rhea" id="RHEA:42748"/>
        <dbReference type="Rhea" id="RHEA-COMP:10219"/>
        <dbReference type="Rhea" id="RHEA-COMP:10220"/>
        <dbReference type="ChEBI" id="CHEBI:15378"/>
        <dbReference type="ChEBI" id="CHEBI:57856"/>
        <dbReference type="ChEBI" id="CHEBI:59789"/>
        <dbReference type="ChEBI" id="CHEBI:74483"/>
        <dbReference type="ChEBI" id="CHEBI:82748"/>
        <dbReference type="EC" id="2.1.1.176"/>
    </reaction>
</comment>
<keyword evidence="7 13" id="KW-0808">Transferase</keyword>
<evidence type="ECO:0000256" key="1">
    <source>
        <dbReference type="ARBA" id="ARBA00002724"/>
    </source>
</evidence>
<dbReference type="InterPro" id="IPR035926">
    <property type="entry name" value="NusB-like_sf"/>
</dbReference>
<keyword evidence="4" id="KW-0963">Cytoplasm</keyword>
<evidence type="ECO:0000256" key="10">
    <source>
        <dbReference type="ARBA" id="ARBA00030399"/>
    </source>
</evidence>
<name>A0A1B7LEE3_9FIRM</name>
<dbReference type="Pfam" id="PF01029">
    <property type="entry name" value="NusB"/>
    <property type="match status" value="1"/>
</dbReference>
<dbReference type="AlphaFoldDB" id="A0A1B7LEE3"/>
<evidence type="ECO:0000256" key="4">
    <source>
        <dbReference type="ARBA" id="ARBA00022490"/>
    </source>
</evidence>
<dbReference type="NCBIfam" id="TIGR00563">
    <property type="entry name" value="rsmB"/>
    <property type="match status" value="1"/>
</dbReference>
<dbReference type="SUPFAM" id="SSF48013">
    <property type="entry name" value="NusB-like"/>
    <property type="match status" value="1"/>
</dbReference>
<evidence type="ECO:0000256" key="9">
    <source>
        <dbReference type="ARBA" id="ARBA00022884"/>
    </source>
</evidence>
<keyword evidence="6 13" id="KW-0489">Methyltransferase</keyword>
<dbReference type="InterPro" id="IPR054728">
    <property type="entry name" value="RsmB-like_ferredoxin"/>
</dbReference>
<evidence type="ECO:0000256" key="13">
    <source>
        <dbReference type="PROSITE-ProRule" id="PRU01023"/>
    </source>
</evidence>
<dbReference type="EMBL" id="LYVF01000164">
    <property type="protein sequence ID" value="OAT81461.1"/>
    <property type="molecule type" value="Genomic_DNA"/>
</dbReference>
<dbReference type="NCBIfam" id="NF011494">
    <property type="entry name" value="PRK14902.1"/>
    <property type="match status" value="1"/>
</dbReference>
<dbReference type="InterPro" id="IPR006027">
    <property type="entry name" value="NusB_RsmB_TIM44"/>
</dbReference>
<dbReference type="PROSITE" id="PS51686">
    <property type="entry name" value="SAM_MT_RSMB_NOP"/>
    <property type="match status" value="1"/>
</dbReference>
<dbReference type="PANTHER" id="PTHR22807:SF53">
    <property type="entry name" value="RIBOSOMAL RNA SMALL SUBUNIT METHYLTRANSFERASE B-RELATED"/>
    <property type="match status" value="1"/>
</dbReference>
<dbReference type="EC" id="2.1.1.176" evidence="3"/>
<feature type="active site" description="Nucleophile" evidence="13">
    <location>
        <position position="386"/>
    </location>
</feature>
<dbReference type="InterPro" id="IPR004573">
    <property type="entry name" value="rRNA_ssu_MeTfrase_B"/>
</dbReference>
<evidence type="ECO:0000256" key="2">
    <source>
        <dbReference type="ARBA" id="ARBA00004496"/>
    </source>
</evidence>
<reference evidence="15 16" key="1">
    <citation type="submission" date="2016-04" db="EMBL/GenBank/DDBJ databases">
        <authorList>
            <person name="Evans L.H."/>
            <person name="Alamgir A."/>
            <person name="Owens N."/>
            <person name="Weber N.D."/>
            <person name="Virtaneva K."/>
            <person name="Barbian K."/>
            <person name="Babar A."/>
            <person name="Rosenke K."/>
        </authorList>
    </citation>
    <scope>NUCLEOTIDE SEQUENCE [LARGE SCALE GENOMIC DNA]</scope>
    <source>
        <strain evidence="15 16">LMa1</strain>
    </source>
</reference>
<proteinExistence type="inferred from homology"/>
<evidence type="ECO:0000259" key="14">
    <source>
        <dbReference type="PROSITE" id="PS51686"/>
    </source>
</evidence>
<dbReference type="GO" id="GO:0003723">
    <property type="term" value="F:RNA binding"/>
    <property type="evidence" value="ECO:0007669"/>
    <property type="project" value="UniProtKB-UniRule"/>
</dbReference>
<dbReference type="STRING" id="1838280.A6M21_11140"/>
<evidence type="ECO:0000256" key="7">
    <source>
        <dbReference type="ARBA" id="ARBA00022679"/>
    </source>
</evidence>
<evidence type="ECO:0000256" key="5">
    <source>
        <dbReference type="ARBA" id="ARBA00022552"/>
    </source>
</evidence>
<dbReference type="Gene3D" id="1.10.940.10">
    <property type="entry name" value="NusB-like"/>
    <property type="match status" value="1"/>
</dbReference>